<protein>
    <submittedName>
        <fullName evidence="1">Putative phosphoserine phosphatase 2</fullName>
        <ecNumber evidence="1">3.1.3.3</ecNumber>
    </submittedName>
</protein>
<comment type="caution">
    <text evidence="1">The sequence shown here is derived from an EMBL/GenBank/DDBJ whole genome shotgun (WGS) entry which is preliminary data.</text>
</comment>
<dbReference type="EC" id="3.1.3.3" evidence="1"/>
<dbReference type="PANTHER" id="PTHR48100">
    <property type="entry name" value="BROAD-SPECIFICITY PHOSPHATASE YOR283W-RELATED"/>
    <property type="match status" value="1"/>
</dbReference>
<dbReference type="AlphaFoldDB" id="A0A644UHF0"/>
<dbReference type="PANTHER" id="PTHR48100:SF44">
    <property type="entry name" value="PHOSPHATASE C1620.13-RELATED"/>
    <property type="match status" value="1"/>
</dbReference>
<dbReference type="InterPro" id="IPR050275">
    <property type="entry name" value="PGM_Phosphatase"/>
</dbReference>
<dbReference type="GO" id="GO:0016791">
    <property type="term" value="F:phosphatase activity"/>
    <property type="evidence" value="ECO:0007669"/>
    <property type="project" value="TreeGrafter"/>
</dbReference>
<dbReference type="Pfam" id="PF00300">
    <property type="entry name" value="His_Phos_1"/>
    <property type="match status" value="1"/>
</dbReference>
<dbReference type="InterPro" id="IPR013078">
    <property type="entry name" value="His_Pase_superF_clade-1"/>
</dbReference>
<keyword evidence="1" id="KW-0378">Hydrolase</keyword>
<dbReference type="SUPFAM" id="SSF53254">
    <property type="entry name" value="Phosphoglycerate mutase-like"/>
    <property type="match status" value="1"/>
</dbReference>
<dbReference type="GO" id="GO:0005829">
    <property type="term" value="C:cytosol"/>
    <property type="evidence" value="ECO:0007669"/>
    <property type="project" value="TreeGrafter"/>
</dbReference>
<dbReference type="PIRSF" id="PIRSF000709">
    <property type="entry name" value="6PFK_2-Ptase"/>
    <property type="match status" value="1"/>
</dbReference>
<dbReference type="EMBL" id="VSSQ01000115">
    <property type="protein sequence ID" value="MPL78309.1"/>
    <property type="molecule type" value="Genomic_DNA"/>
</dbReference>
<evidence type="ECO:0000313" key="1">
    <source>
        <dbReference type="EMBL" id="MPL78309.1"/>
    </source>
</evidence>
<accession>A0A644UHF0</accession>
<gene>
    <name evidence="1" type="primary">pspB_1</name>
    <name evidence="1" type="ORF">SDC9_24173</name>
</gene>
<dbReference type="Gene3D" id="3.40.50.1240">
    <property type="entry name" value="Phosphoglycerate mutase-like"/>
    <property type="match status" value="1"/>
</dbReference>
<sequence length="205" mass="23184">MTEIIFTRHGQTEWNVARKMQGQLDSPLTEMGLLQARMLGAYLKDKSISAVYSSPLLRAERTATIIRKEIGLEKLELSPALKEINLSDLEGKSFSKALEEEPERMQAFSSHPSAFKPGPGGETFEEVQKRALGFVLPLFEKHAGQKIIVVCHAVVLRLMMAYFENFTIDEYWKVQGFFFPCSITSVSLKNGNFVLLQRNSIEHSK</sequence>
<dbReference type="CDD" id="cd07067">
    <property type="entry name" value="HP_PGM_like"/>
    <property type="match status" value="1"/>
</dbReference>
<organism evidence="1">
    <name type="scientific">bioreactor metagenome</name>
    <dbReference type="NCBI Taxonomy" id="1076179"/>
    <lineage>
        <taxon>unclassified sequences</taxon>
        <taxon>metagenomes</taxon>
        <taxon>ecological metagenomes</taxon>
    </lineage>
</organism>
<reference evidence="1" key="1">
    <citation type="submission" date="2019-08" db="EMBL/GenBank/DDBJ databases">
        <authorList>
            <person name="Kucharzyk K."/>
            <person name="Murdoch R.W."/>
            <person name="Higgins S."/>
            <person name="Loffler F."/>
        </authorList>
    </citation>
    <scope>NUCLEOTIDE SEQUENCE</scope>
</reference>
<dbReference type="SMART" id="SM00855">
    <property type="entry name" value="PGAM"/>
    <property type="match status" value="1"/>
</dbReference>
<name>A0A644UHF0_9ZZZZ</name>
<proteinExistence type="predicted"/>
<dbReference type="InterPro" id="IPR029033">
    <property type="entry name" value="His_PPase_superfam"/>
</dbReference>